<reference evidence="1" key="1">
    <citation type="journal article" date="2014" name="Int. J. Syst. Evol. Microbiol.">
        <title>Complete genome of a new Firmicutes species belonging to the dominant human colonic microbiota ('Ruminococcus bicirculans') reveals two chromosomes and a selective capacity to utilize plant glucans.</title>
        <authorList>
            <consortium name="NISC Comparative Sequencing Program"/>
            <person name="Wegmann U."/>
            <person name="Louis P."/>
            <person name="Goesmann A."/>
            <person name="Henrissat B."/>
            <person name="Duncan S.H."/>
            <person name="Flint H.J."/>
        </authorList>
    </citation>
    <scope>NUCLEOTIDE SEQUENCE</scope>
    <source>
        <strain evidence="1">NBRC 107169</strain>
    </source>
</reference>
<dbReference type="Gene3D" id="1.20.58.320">
    <property type="entry name" value="TPR-like"/>
    <property type="match status" value="1"/>
</dbReference>
<evidence type="ECO:0000313" key="1">
    <source>
        <dbReference type="EMBL" id="GLQ16558.1"/>
    </source>
</evidence>
<name>A0ABQ5UMW8_9HYPH</name>
<dbReference type="Proteomes" id="UP001161405">
    <property type="component" value="Unassembled WGS sequence"/>
</dbReference>
<dbReference type="Pfam" id="PF06041">
    <property type="entry name" value="DUF924"/>
    <property type="match status" value="1"/>
</dbReference>
<evidence type="ECO:0000313" key="2">
    <source>
        <dbReference type="Proteomes" id="UP001161405"/>
    </source>
</evidence>
<reference evidence="1" key="2">
    <citation type="submission" date="2023-01" db="EMBL/GenBank/DDBJ databases">
        <title>Draft genome sequence of Maritalea porphyrae strain NBRC 107169.</title>
        <authorList>
            <person name="Sun Q."/>
            <person name="Mori K."/>
        </authorList>
    </citation>
    <scope>NUCLEOTIDE SEQUENCE</scope>
    <source>
        <strain evidence="1">NBRC 107169</strain>
    </source>
</reference>
<dbReference type="RefSeq" id="WP_284362211.1">
    <property type="nucleotide sequence ID" value="NZ_BSNI01000002.1"/>
</dbReference>
<accession>A0ABQ5UMW8</accession>
<organism evidence="1 2">
    <name type="scientific">Maritalea porphyrae</name>
    <dbReference type="NCBI Taxonomy" id="880732"/>
    <lineage>
        <taxon>Bacteria</taxon>
        <taxon>Pseudomonadati</taxon>
        <taxon>Pseudomonadota</taxon>
        <taxon>Alphaproteobacteria</taxon>
        <taxon>Hyphomicrobiales</taxon>
        <taxon>Devosiaceae</taxon>
        <taxon>Maritalea</taxon>
    </lineage>
</organism>
<dbReference type="EMBL" id="BSNI01000002">
    <property type="protein sequence ID" value="GLQ16558.1"/>
    <property type="molecule type" value="Genomic_DNA"/>
</dbReference>
<proteinExistence type="predicted"/>
<dbReference type="InterPro" id="IPR010323">
    <property type="entry name" value="DUF924"/>
</dbReference>
<dbReference type="InterPro" id="IPR011990">
    <property type="entry name" value="TPR-like_helical_dom_sf"/>
</dbReference>
<dbReference type="SUPFAM" id="SSF48452">
    <property type="entry name" value="TPR-like"/>
    <property type="match status" value="1"/>
</dbReference>
<gene>
    <name evidence="1" type="ORF">GCM10007879_08070</name>
</gene>
<comment type="caution">
    <text evidence="1">The sequence shown here is derived from an EMBL/GenBank/DDBJ whole genome shotgun (WGS) entry which is preliminary data.</text>
</comment>
<keyword evidence="2" id="KW-1185">Reference proteome</keyword>
<dbReference type="Gene3D" id="1.25.40.10">
    <property type="entry name" value="Tetratricopeptide repeat domain"/>
    <property type="match status" value="1"/>
</dbReference>
<protein>
    <submittedName>
        <fullName evidence="1">Membrane protein</fullName>
    </submittedName>
</protein>
<sequence length="183" mass="21479">MIAKPQDIIQFWFKDHGPKDWFSGGEEFDKEIVDKFSDTHAAAHKGELFWWRTSPENRLAEIIVLDQFTRQIYRKDPRAFACDPIALTLAQEMVIRGDDQKLPEDWRTFAYMPYMHCESLAVHDEAMKLFGALPGENSQEYEIKHRDMIEKFGRYPYRNAVLGRKNTPEEDEFLSGDHDSFGQ</sequence>